<dbReference type="AlphaFoldDB" id="A0A9W9BW28"/>
<dbReference type="PANTHER" id="PTHR40788">
    <property type="entry name" value="CLR5 DOMAIN-CONTAINING PROTEIN-RELATED"/>
    <property type="match status" value="1"/>
</dbReference>
<keyword evidence="2" id="KW-1185">Reference proteome</keyword>
<accession>A0A9W9BW28</accession>
<dbReference type="EMBL" id="JAPEUV010000157">
    <property type="protein sequence ID" value="KAJ4331244.1"/>
    <property type="molecule type" value="Genomic_DNA"/>
</dbReference>
<dbReference type="OrthoDB" id="2922289at2759"/>
<proteinExistence type="predicted"/>
<protein>
    <submittedName>
        <fullName evidence="1">Uncharacterized protein</fullName>
    </submittedName>
</protein>
<sequence length="641" mass="73170">MRAEECEIDTMFNKSAVIMFGPRFGTYTLWQKGPAHRFDIVGFPHAKLVLEAQATLLCFLQCAVEQLLAGGDDLTASGSSRWNGIMDGGLKMTGDAAAWSKFVQTPFTGPPHFDVDALVTLVRSRVTATGDHLGLLQTEAPYFRRYLRKLYQMQTVETVREKSIATTVLTWELIEDVNIHWLWRCVMLEFEHLQALYHRFRDSITPGEVLPKKIDQALGAIELVLVNAIHERSQQLQAIIIQRPGFRCNYVHHDTTMDAKGIYTTTYRVKEFAADANESNAVIYREQRLWWILLQLQSEPDSHTRFRYAMLLDILDDHLANSTSKERARLDEILYEKLSDYASLLELLWSVRLHCPRNTIRSTAECKGTEDRIFWRVAKTATNAQNPDITGTVKALQAFRNTNAPAGPRNPEWLQQFDRTHEALQHFWRELACAQQGAYKKNGFSEANIESSMESLQTWSNPEYTARFMQKREQVEAGMHKAKIMENDDVFLPLPNASSSSCELGTTRQVKIKVKTRGLPHAEASEEVAIQEEASAVPIKSIHLSKSSYTTLRYMFPNTIEERQKSVNWAVFVNSMNDAGFTAQNGGGSIVRFENRNGEGSINFHRPHPDPTIDSIMLQAIGWRMNKWFGWVRETFVLARK</sequence>
<reference evidence="1" key="1">
    <citation type="submission" date="2022-10" db="EMBL/GenBank/DDBJ databases">
        <title>Tapping the CABI collections for fungal endophytes: first genome assemblies for Collariella, Neodidymelliopsis, Ascochyta clinopodiicola, Didymella pomorum, Didymosphaeria variabile, Neocosmospora piperis and Neocucurbitaria cava.</title>
        <authorList>
            <person name="Hill R."/>
        </authorList>
    </citation>
    <scope>NUCLEOTIDE SEQUENCE</scope>
    <source>
        <strain evidence="1">IMI 360193</strain>
    </source>
</reference>
<evidence type="ECO:0000313" key="1">
    <source>
        <dbReference type="EMBL" id="KAJ4331244.1"/>
    </source>
</evidence>
<comment type="caution">
    <text evidence="1">The sequence shown here is derived from an EMBL/GenBank/DDBJ whole genome shotgun (WGS) entry which is preliminary data.</text>
</comment>
<organism evidence="1 2">
    <name type="scientific">Didymella glomerata</name>
    <dbReference type="NCBI Taxonomy" id="749621"/>
    <lineage>
        <taxon>Eukaryota</taxon>
        <taxon>Fungi</taxon>
        <taxon>Dikarya</taxon>
        <taxon>Ascomycota</taxon>
        <taxon>Pezizomycotina</taxon>
        <taxon>Dothideomycetes</taxon>
        <taxon>Pleosporomycetidae</taxon>
        <taxon>Pleosporales</taxon>
        <taxon>Pleosporineae</taxon>
        <taxon>Didymellaceae</taxon>
        <taxon>Didymella</taxon>
    </lineage>
</organism>
<dbReference type="Proteomes" id="UP001140562">
    <property type="component" value="Unassembled WGS sequence"/>
</dbReference>
<name>A0A9W9BW28_9PLEO</name>
<gene>
    <name evidence="1" type="ORF">N0V87_009326</name>
</gene>
<dbReference type="PANTHER" id="PTHR40788:SF2">
    <property type="entry name" value="CLR5 DOMAIN-CONTAINING PROTEIN"/>
    <property type="match status" value="1"/>
</dbReference>
<evidence type="ECO:0000313" key="2">
    <source>
        <dbReference type="Proteomes" id="UP001140562"/>
    </source>
</evidence>